<accession>A0A934TU72</accession>
<evidence type="ECO:0000313" key="1">
    <source>
        <dbReference type="EMBL" id="MBK6006985.1"/>
    </source>
</evidence>
<dbReference type="InterPro" id="IPR027417">
    <property type="entry name" value="P-loop_NTPase"/>
</dbReference>
<reference evidence="1" key="1">
    <citation type="journal article" date="2012" name="J. Microbiol. Biotechnol.">
        <title>Ramlibacter ginsenosidimutans sp. nov., with ginsenoside-converting activity.</title>
        <authorList>
            <person name="Wang L."/>
            <person name="An D.S."/>
            <person name="Kim S.G."/>
            <person name="Jin F.X."/>
            <person name="Kim S.C."/>
            <person name="Lee S.T."/>
            <person name="Im W.T."/>
        </authorList>
    </citation>
    <scope>NUCLEOTIDE SEQUENCE</scope>
    <source>
        <strain evidence="1">KACC 17527</strain>
    </source>
</reference>
<comment type="caution">
    <text evidence="1">The sequence shown here is derived from an EMBL/GenBank/DDBJ whole genome shotgun (WGS) entry which is preliminary data.</text>
</comment>
<organism evidence="1 2">
    <name type="scientific">Ramlibacter ginsenosidimutans</name>
    <dbReference type="NCBI Taxonomy" id="502333"/>
    <lineage>
        <taxon>Bacteria</taxon>
        <taxon>Pseudomonadati</taxon>
        <taxon>Pseudomonadota</taxon>
        <taxon>Betaproteobacteria</taxon>
        <taxon>Burkholderiales</taxon>
        <taxon>Comamonadaceae</taxon>
        <taxon>Ramlibacter</taxon>
    </lineage>
</organism>
<protein>
    <submittedName>
        <fullName evidence="1">ATP-binding protein</fullName>
    </submittedName>
</protein>
<dbReference type="PANTHER" id="PTHR42935:SF1">
    <property type="entry name" value="SLR0930 PROTEIN"/>
    <property type="match status" value="1"/>
</dbReference>
<sequence>MSQNFDALISRAMQLLDRLEAVLPQPLSAPDWNAAIAWRYRKRASGHGVLEPVKHVADIRLEDLKEIEPQKEKIQRNTEQFVHGHPANNVLLTGARGTGKSSLVKACLNAYAKQGLRLIEIDKADMVDLPDVIDVVSARPEKFMVFCDDLSFEEGEPGYKALKSILDGSVAAATPNVLIYATSNRRHLLPEYMKENLTYKHTDDGEVHPGEVVEEKISLSERFGLWVSFYPFSQEEYLHICATWLQHFGVPAADIEAARPEALVWALERASRSGRVAYQFARDYAGRHHA</sequence>
<dbReference type="InterPro" id="IPR008533">
    <property type="entry name" value="DUF815"/>
</dbReference>
<keyword evidence="1" id="KW-0067">ATP-binding</keyword>
<keyword evidence="2" id="KW-1185">Reference proteome</keyword>
<gene>
    <name evidence="1" type="ORF">JJB11_12865</name>
</gene>
<dbReference type="SUPFAM" id="SSF52540">
    <property type="entry name" value="P-loop containing nucleoside triphosphate hydrolases"/>
    <property type="match status" value="1"/>
</dbReference>
<dbReference type="EMBL" id="JAEPWM010000004">
    <property type="protein sequence ID" value="MBK6006985.1"/>
    <property type="molecule type" value="Genomic_DNA"/>
</dbReference>
<dbReference type="Pfam" id="PF05673">
    <property type="entry name" value="DUF815"/>
    <property type="match status" value="1"/>
</dbReference>
<dbReference type="GO" id="GO:0005524">
    <property type="term" value="F:ATP binding"/>
    <property type="evidence" value="ECO:0007669"/>
    <property type="project" value="UniProtKB-KW"/>
</dbReference>
<name>A0A934TU72_9BURK</name>
<evidence type="ECO:0000313" key="2">
    <source>
        <dbReference type="Proteomes" id="UP000630528"/>
    </source>
</evidence>
<proteinExistence type="predicted"/>
<dbReference type="Proteomes" id="UP000630528">
    <property type="component" value="Unassembled WGS sequence"/>
</dbReference>
<dbReference type="PANTHER" id="PTHR42935">
    <property type="entry name" value="SLR0930 PROTEIN"/>
    <property type="match status" value="1"/>
</dbReference>
<dbReference type="Gene3D" id="3.40.50.300">
    <property type="entry name" value="P-loop containing nucleotide triphosphate hydrolases"/>
    <property type="match status" value="1"/>
</dbReference>
<dbReference type="AlphaFoldDB" id="A0A934TU72"/>
<keyword evidence="1" id="KW-0547">Nucleotide-binding</keyword>
<reference evidence="1" key="2">
    <citation type="submission" date="2021-01" db="EMBL/GenBank/DDBJ databases">
        <authorList>
            <person name="Kang M."/>
        </authorList>
    </citation>
    <scope>NUCLEOTIDE SEQUENCE</scope>
    <source>
        <strain evidence="1">KACC 17527</strain>
    </source>
</reference>